<sequence>MAGVSNVLESVREDDFVEYYLFPPIETDDEQQQESILRAILDKANKTIHKYTKNFLWHKDEFRLTTRTSISNYLTEIDGKKENLPPHLYGVSHYGDNIEDEWFMVFLLLQLSKEISDSIVRVYDADGEFLLIEAADYLPTWADPGTCENRVYMYGGNVHLIPRESTNCSITMSEAIRKIRQDPVQTVASPDIQNSIRLKLVGYPDKLQDNIHNAVVYIPSGVAKVLHAKPNLVSAAVQAFCNRDSIDLKACRAMKYFPPEGRVKRRVAFTKCLYAMLTHSKYLPDRRTGWNLPPCNSPEYKSNILGVKLACGFEILASQAKPKSDVETDRGWQNYLNSLKEKGYFRDYLEHSISHNNLLNKAKEYYVDHRDSMHQSNSLGREILDLSRNSDIELEDDKNLTDDDDSWLNISPEELDKMLREKYGQKKIFNVNNNTDASAFTEKLSSFLSHVSDVDGAEFPDENRSPIRPPRRKDKTKVSFSGDEKPEETAVNNKINFDPNAFTCALQNILNFSIPEDDSWDLESDSDMSEYEDDNYVKNENYQDPKDRSELEKYMEEMDKELANTTIGKSFEMKKPENFEDIENFTPVDINVNALKYILESYKSQLGEAGPSSNMLGPMGVHLNAKENGDLD</sequence>
<dbReference type="EMBL" id="OU900101">
    <property type="protein sequence ID" value="CAG9864463.1"/>
    <property type="molecule type" value="Genomic_DNA"/>
</dbReference>
<reference evidence="2" key="1">
    <citation type="submission" date="2022-01" db="EMBL/GenBank/DDBJ databases">
        <authorList>
            <person name="King R."/>
        </authorList>
    </citation>
    <scope>NUCLEOTIDE SEQUENCE</scope>
</reference>
<evidence type="ECO:0000256" key="1">
    <source>
        <dbReference type="SAM" id="MobiDB-lite"/>
    </source>
</evidence>
<evidence type="ECO:0000313" key="3">
    <source>
        <dbReference type="Proteomes" id="UP001153712"/>
    </source>
</evidence>
<evidence type="ECO:0000313" key="2">
    <source>
        <dbReference type="EMBL" id="CAG9864463.1"/>
    </source>
</evidence>
<keyword evidence="3" id="KW-1185">Reference proteome</keyword>
<dbReference type="OrthoDB" id="27237at2759"/>
<name>A0A9N9TVW2_PHYSR</name>
<protein>
    <submittedName>
        <fullName evidence="2">Uncharacterized protein</fullName>
    </submittedName>
</protein>
<feature type="region of interest" description="Disordered" evidence="1">
    <location>
        <begin position="455"/>
        <end position="492"/>
    </location>
</feature>
<dbReference type="PANTHER" id="PTHR13060:SF0">
    <property type="entry name" value="PROTEIN ECDYSONELESS HOMOLOG"/>
    <property type="match status" value="1"/>
</dbReference>
<dbReference type="Proteomes" id="UP001153712">
    <property type="component" value="Chromosome 8"/>
</dbReference>
<dbReference type="AlphaFoldDB" id="A0A9N9TVW2"/>
<gene>
    <name evidence="2" type="ORF">PHYEVI_LOCUS10718</name>
</gene>
<dbReference type="Pfam" id="PF07093">
    <property type="entry name" value="SGT1"/>
    <property type="match status" value="1"/>
</dbReference>
<dbReference type="InterPro" id="IPR010770">
    <property type="entry name" value="Ecd"/>
</dbReference>
<accession>A0A9N9TVW2</accession>
<proteinExistence type="predicted"/>
<dbReference type="GO" id="GO:0005634">
    <property type="term" value="C:nucleus"/>
    <property type="evidence" value="ECO:0007669"/>
    <property type="project" value="TreeGrafter"/>
</dbReference>
<organism evidence="2 3">
    <name type="scientific">Phyllotreta striolata</name>
    <name type="common">Striped flea beetle</name>
    <name type="synonym">Crioceris striolata</name>
    <dbReference type="NCBI Taxonomy" id="444603"/>
    <lineage>
        <taxon>Eukaryota</taxon>
        <taxon>Metazoa</taxon>
        <taxon>Ecdysozoa</taxon>
        <taxon>Arthropoda</taxon>
        <taxon>Hexapoda</taxon>
        <taxon>Insecta</taxon>
        <taxon>Pterygota</taxon>
        <taxon>Neoptera</taxon>
        <taxon>Endopterygota</taxon>
        <taxon>Coleoptera</taxon>
        <taxon>Polyphaga</taxon>
        <taxon>Cucujiformia</taxon>
        <taxon>Chrysomeloidea</taxon>
        <taxon>Chrysomelidae</taxon>
        <taxon>Galerucinae</taxon>
        <taxon>Alticini</taxon>
        <taxon>Phyllotreta</taxon>
    </lineage>
</organism>
<feature type="region of interest" description="Disordered" evidence="1">
    <location>
        <begin position="608"/>
        <end position="632"/>
    </location>
</feature>
<dbReference type="PANTHER" id="PTHR13060">
    <property type="entry name" value="SGT1 PROTEIN HSGT1 SUPPRESSOR OF GCR2"/>
    <property type="match status" value="1"/>
</dbReference>